<dbReference type="AlphaFoldDB" id="A0A7H8TAQ9"/>
<feature type="transmembrane region" description="Helical" evidence="1">
    <location>
        <begin position="12"/>
        <end position="33"/>
    </location>
</feature>
<keyword evidence="3" id="KW-1185">Reference proteome</keyword>
<dbReference type="RefSeq" id="WP_176575692.1">
    <property type="nucleotide sequence ID" value="NZ_CBDRGH010000063.1"/>
</dbReference>
<dbReference type="EMBL" id="CP056041">
    <property type="protein sequence ID" value="QKZ19080.1"/>
    <property type="molecule type" value="Genomic_DNA"/>
</dbReference>
<sequence>MGPVQQPLALHSTIGLAFGVLTGIGASLLTYLAQRPRPSSAIDASSEAGILSFHTTIN</sequence>
<proteinExistence type="predicted"/>
<keyword evidence="1" id="KW-1133">Transmembrane helix</keyword>
<evidence type="ECO:0000313" key="2">
    <source>
        <dbReference type="EMBL" id="QKZ19080.1"/>
    </source>
</evidence>
<keyword evidence="1" id="KW-0472">Membrane</keyword>
<evidence type="ECO:0000313" key="3">
    <source>
        <dbReference type="Proteomes" id="UP000509418"/>
    </source>
</evidence>
<name>A0A7H8TAQ9_STRCX</name>
<protein>
    <submittedName>
        <fullName evidence="2">Uncharacterized protein</fullName>
    </submittedName>
</protein>
<accession>A0A7H8TAQ9</accession>
<organism evidence="2 3">
    <name type="scientific">Streptomyces chartreusis</name>
    <dbReference type="NCBI Taxonomy" id="1969"/>
    <lineage>
        <taxon>Bacteria</taxon>
        <taxon>Bacillati</taxon>
        <taxon>Actinomycetota</taxon>
        <taxon>Actinomycetes</taxon>
        <taxon>Kitasatosporales</taxon>
        <taxon>Streptomycetaceae</taxon>
        <taxon>Streptomyces</taxon>
    </lineage>
</organism>
<reference evidence="2 3" key="1">
    <citation type="submission" date="2020-06" db="EMBL/GenBank/DDBJ databases">
        <title>Genome mining for natural products.</title>
        <authorList>
            <person name="Zhang B."/>
            <person name="Shi J."/>
            <person name="Ge H."/>
        </authorList>
    </citation>
    <scope>NUCLEOTIDE SEQUENCE [LARGE SCALE GENOMIC DNA]</scope>
    <source>
        <strain evidence="2 3">NA02069</strain>
    </source>
</reference>
<evidence type="ECO:0000256" key="1">
    <source>
        <dbReference type="SAM" id="Phobius"/>
    </source>
</evidence>
<dbReference type="Proteomes" id="UP000509418">
    <property type="component" value="Chromosome"/>
</dbReference>
<gene>
    <name evidence="2" type="ORF">HUT05_17910</name>
</gene>
<keyword evidence="1" id="KW-0812">Transmembrane</keyword>